<dbReference type="InterPro" id="IPR008928">
    <property type="entry name" value="6-hairpin_glycosidase_sf"/>
</dbReference>
<name>A0A7G5XN09_9BACT</name>
<keyword evidence="4" id="KW-1185">Reference proteome</keyword>
<dbReference type="EMBL" id="CP060007">
    <property type="protein sequence ID" value="QNA46862.1"/>
    <property type="molecule type" value="Genomic_DNA"/>
</dbReference>
<dbReference type="GO" id="GO:0004555">
    <property type="term" value="F:alpha,alpha-trehalase activity"/>
    <property type="evidence" value="ECO:0007669"/>
    <property type="project" value="InterPro"/>
</dbReference>
<dbReference type="NCBIfam" id="NF009773">
    <property type="entry name" value="PRK13270.1"/>
    <property type="match status" value="1"/>
</dbReference>
<dbReference type="SUPFAM" id="SSF48208">
    <property type="entry name" value="Six-hairpin glycosidases"/>
    <property type="match status" value="1"/>
</dbReference>
<keyword evidence="2" id="KW-0326">Glycosidase</keyword>
<evidence type="ECO:0000256" key="1">
    <source>
        <dbReference type="ARBA" id="ARBA00022801"/>
    </source>
</evidence>
<sequence>MQQVFEDGKTFVDCTAKQSTELILAQYNEEKLNPGFDLRSFVLEHFELPHVFAADYHTDTQESVAEHIHALWQVLTREPDTVKRGSLIPLPNPYIVPGGRFGEVYYWDSYFTMLGLKESGMVEMIENMVNNFTHLIDTIGFIPNGNRTYYLGRSQPPFYALMVELMMEIKGEAALTDYLPALEKEYQFWMLGADDIAAEHRFEKHLVLMEEGELMNRYCDAYHTARPESYREDVELMHAAKQPTEALYAHLRAGAESGWDYSCRWFKDDNDFATIHTTEIVPVDLNCLLFHLEETIAKAYKLKGDEKTAQKYLDLAAQRKQAIHHYCWNESQQFFTDYDSVSHSQKQIKTLAGVTPLFFRMATQEQADVVAAILEREFLKDGGLTTTLKTTGQQWDAPNGWAPLQWMSVIGLENYGHTELAATVAKRWIQLNTDVYQRTGKLMEKYNVVDTHLEAGGGEYAGQDGFGWTNGVLLALMKKYDNS</sequence>
<dbReference type="Gene3D" id="1.50.10.10">
    <property type="match status" value="1"/>
</dbReference>
<dbReference type="Pfam" id="PF01204">
    <property type="entry name" value="Trehalase"/>
    <property type="match status" value="1"/>
</dbReference>
<gene>
    <name evidence="3" type="primary">treF</name>
    <name evidence="3" type="ORF">H4075_20780</name>
</gene>
<dbReference type="PANTHER" id="PTHR23403:SF1">
    <property type="entry name" value="TREHALASE"/>
    <property type="match status" value="1"/>
</dbReference>
<dbReference type="PROSITE" id="PS00927">
    <property type="entry name" value="TREHALASE_1"/>
    <property type="match status" value="1"/>
</dbReference>
<dbReference type="InterPro" id="IPR018232">
    <property type="entry name" value="Glyco_hydro_37_CS"/>
</dbReference>
<dbReference type="PRINTS" id="PR00744">
    <property type="entry name" value="GLHYDRLASE37"/>
</dbReference>
<dbReference type="InterPro" id="IPR001661">
    <property type="entry name" value="Glyco_hydro_37"/>
</dbReference>
<keyword evidence="1" id="KW-0378">Hydrolase</keyword>
<reference evidence="4" key="1">
    <citation type="submission" date="2020-08" db="EMBL/GenBank/DDBJ databases">
        <title>Lacibacter sp. S13-6-6 genome sequencing.</title>
        <authorList>
            <person name="Jin L."/>
        </authorList>
    </citation>
    <scope>NUCLEOTIDE SEQUENCE [LARGE SCALE GENOMIC DNA]</scope>
    <source>
        <strain evidence="4">S13-6-6</strain>
    </source>
</reference>
<dbReference type="GO" id="GO:0005993">
    <property type="term" value="P:trehalose catabolic process"/>
    <property type="evidence" value="ECO:0007669"/>
    <property type="project" value="TreeGrafter"/>
</dbReference>
<protein>
    <submittedName>
        <fullName evidence="3">Alpha,alpha-trehalase TreF</fullName>
    </submittedName>
</protein>
<dbReference type="InterPro" id="IPR012341">
    <property type="entry name" value="6hp_glycosidase-like_sf"/>
</dbReference>
<organism evidence="3 4">
    <name type="scientific">Lacibacter sediminis</name>
    <dbReference type="NCBI Taxonomy" id="2760713"/>
    <lineage>
        <taxon>Bacteria</taxon>
        <taxon>Pseudomonadati</taxon>
        <taxon>Bacteroidota</taxon>
        <taxon>Chitinophagia</taxon>
        <taxon>Chitinophagales</taxon>
        <taxon>Chitinophagaceae</taxon>
        <taxon>Lacibacter</taxon>
    </lineage>
</organism>
<evidence type="ECO:0000256" key="2">
    <source>
        <dbReference type="ARBA" id="ARBA00023295"/>
    </source>
</evidence>
<dbReference type="Proteomes" id="UP000515344">
    <property type="component" value="Chromosome"/>
</dbReference>
<evidence type="ECO:0000313" key="4">
    <source>
        <dbReference type="Proteomes" id="UP000515344"/>
    </source>
</evidence>
<proteinExistence type="predicted"/>
<evidence type="ECO:0000313" key="3">
    <source>
        <dbReference type="EMBL" id="QNA46862.1"/>
    </source>
</evidence>
<dbReference type="PANTHER" id="PTHR23403">
    <property type="entry name" value="TREHALASE"/>
    <property type="match status" value="1"/>
</dbReference>
<dbReference type="PROSITE" id="PS00928">
    <property type="entry name" value="TREHALASE_2"/>
    <property type="match status" value="1"/>
</dbReference>
<dbReference type="AlphaFoldDB" id="A0A7G5XN09"/>
<accession>A0A7G5XN09</accession>
<dbReference type="KEGG" id="lacs:H4075_20780"/>